<evidence type="ECO:0000313" key="6">
    <source>
        <dbReference type="Proteomes" id="UP000607397"/>
    </source>
</evidence>
<dbReference type="EMBL" id="WVIC01000039">
    <property type="protein sequence ID" value="NCJ08079.1"/>
    <property type="molecule type" value="Genomic_DNA"/>
</dbReference>
<feature type="domain" description="CRISPR-associated protein Cmr2 N-terminal" evidence="3">
    <location>
        <begin position="5"/>
        <end position="55"/>
    </location>
</feature>
<dbReference type="InterPro" id="IPR038242">
    <property type="entry name" value="Cmr2_N"/>
</dbReference>
<organism evidence="5 6">
    <name type="scientific">Petrachloros mirabilis ULC683</name>
    <dbReference type="NCBI Taxonomy" id="2781853"/>
    <lineage>
        <taxon>Bacteria</taxon>
        <taxon>Bacillati</taxon>
        <taxon>Cyanobacteriota</taxon>
        <taxon>Cyanophyceae</taxon>
        <taxon>Synechococcales</taxon>
        <taxon>Petrachlorosaceae</taxon>
        <taxon>Petrachloros</taxon>
        <taxon>Petrachloros mirabilis</taxon>
    </lineage>
</organism>
<dbReference type="InterPro" id="IPR054767">
    <property type="entry name" value="Cas10-Cmr2_palm2"/>
</dbReference>
<dbReference type="InterPro" id="IPR043128">
    <property type="entry name" value="Rev_trsase/Diguanyl_cyclase"/>
</dbReference>
<dbReference type="AlphaFoldDB" id="A0A8K2A9B0"/>
<evidence type="ECO:0000259" key="4">
    <source>
        <dbReference type="Pfam" id="PF22335"/>
    </source>
</evidence>
<gene>
    <name evidence="5" type="ORF">GS597_16510</name>
</gene>
<dbReference type="InterPro" id="IPR024615">
    <property type="entry name" value="CRISPR-assoc_Cmr2_N"/>
</dbReference>
<keyword evidence="1" id="KW-0547">Nucleotide-binding</keyword>
<evidence type="ECO:0000259" key="3">
    <source>
        <dbReference type="Pfam" id="PF12469"/>
    </source>
</evidence>
<dbReference type="Pfam" id="PF12469">
    <property type="entry name" value="Cmr2_N"/>
    <property type="match status" value="1"/>
</dbReference>
<keyword evidence="2" id="KW-0051">Antiviral defense</keyword>
<evidence type="ECO:0000256" key="2">
    <source>
        <dbReference type="ARBA" id="ARBA00023118"/>
    </source>
</evidence>
<feature type="domain" description="Cas10/Cmr2 second palm" evidence="4">
    <location>
        <begin position="275"/>
        <end position="417"/>
    </location>
</feature>
<evidence type="ECO:0000313" key="5">
    <source>
        <dbReference type="EMBL" id="NCJ08079.1"/>
    </source>
</evidence>
<dbReference type="Gene3D" id="3.30.70.270">
    <property type="match status" value="1"/>
</dbReference>
<comment type="caution">
    <text evidence="5">The sequence shown here is derived from an EMBL/GenBank/DDBJ whole genome shotgun (WGS) entry which is preliminary data.</text>
</comment>
<accession>A0A8K2A9B0</accession>
<dbReference type="GO" id="GO:0051607">
    <property type="term" value="P:defense response to virus"/>
    <property type="evidence" value="ECO:0007669"/>
    <property type="project" value="UniProtKB-KW"/>
</dbReference>
<keyword evidence="6" id="KW-1185">Reference proteome</keyword>
<dbReference type="GO" id="GO:0000166">
    <property type="term" value="F:nucleotide binding"/>
    <property type="evidence" value="ECO:0007669"/>
    <property type="project" value="UniProtKB-KW"/>
</dbReference>
<reference evidence="5" key="1">
    <citation type="submission" date="2019-12" db="EMBL/GenBank/DDBJ databases">
        <title>High-Quality draft genome sequences of three cyanobacteria isolated from the limestone walls of the Old Cathedral of Coimbra.</title>
        <authorList>
            <person name="Tiago I."/>
            <person name="Soares F."/>
            <person name="Portugal A."/>
        </authorList>
    </citation>
    <scope>NUCLEOTIDE SEQUENCE [LARGE SCALE GENOMIC DNA]</scope>
    <source>
        <strain evidence="5">C</strain>
    </source>
</reference>
<name>A0A8K2A9B0_9CYAN</name>
<protein>
    <submittedName>
        <fullName evidence="5">CRISPR-associated protein Cmr2</fullName>
    </submittedName>
</protein>
<dbReference type="Pfam" id="PF22335">
    <property type="entry name" value="Cas10-Cmr2_palm2"/>
    <property type="match status" value="1"/>
</dbReference>
<proteinExistence type="predicted"/>
<dbReference type="Proteomes" id="UP000607397">
    <property type="component" value="Unassembled WGS sequence"/>
</dbReference>
<dbReference type="Gene3D" id="3.30.70.2220">
    <property type="entry name" value="CRISPR-Cas system, Cmr2 subunit, D1 domain, cysteine cluster"/>
    <property type="match status" value="1"/>
</dbReference>
<evidence type="ECO:0000256" key="1">
    <source>
        <dbReference type="ARBA" id="ARBA00022741"/>
    </source>
</evidence>
<sequence>MSMYTAVSFAPVQGFIEKSRKLRDLFGASLILSSLSAKLVEEAETRRLAVISPGLPNIKTGMPNRILICGSISQDEVEKLLRNRWEEMLDICRQWVQEAIPSRTFVWEEQWAHWKRHCWEFFWGQGDSVLAAMRSLEAQKLRRGWIGINWLGESSSLTGTDAIAWHRLGEDTRAPGKPLSSSHKAELEAFYTHLAWILDDPARRARQPLPDSATIQSLIEADELGKFIAPNERISIPELVKRLITLPTIAAKIPIPQLESGFQEIKRDPGCWTGWFMGDGDKVGDKLEQIAQQNGDEGLKNFSEQMRRWGEDLKSNPNLFPEGKGRVIYAGGDDFLGVLYNHQAGKKVEPKQAWQWLQDLPQEWMPLQVQLKKDLSIDYTFSVGFVWAGHQVPQRDILQHCREAEQQSKLKGRDRLTIRVVFNSGQFIEWTCPWDCLSLLRNYQDREGGQNWSHVYSDWQTLKSRHAIRLRSTKSLPVQSDLAMKLLDFYFDEAAKKIQDPRHSIDWRYVVGDNDPLAVVQWIDSFIQVGWQLSCCASKLH</sequence>